<dbReference type="InterPro" id="IPR012373">
    <property type="entry name" value="Ferrdict_sens_TM"/>
</dbReference>
<dbReference type="RefSeq" id="WP_081167779.1">
    <property type="nucleotide sequence ID" value="NZ_LWBP01000195.1"/>
</dbReference>
<protein>
    <submittedName>
        <fullName evidence="4">Uncharacterized protein</fullName>
    </submittedName>
</protein>
<dbReference type="Pfam" id="PF04773">
    <property type="entry name" value="FecR"/>
    <property type="match status" value="1"/>
</dbReference>
<keyword evidence="1" id="KW-0472">Membrane</keyword>
<dbReference type="OrthoDB" id="645173at2"/>
<name>A0A1V9FG41_9BACT</name>
<dbReference type="Pfam" id="PF16344">
    <property type="entry name" value="FecR_C"/>
    <property type="match status" value="1"/>
</dbReference>
<keyword evidence="1" id="KW-0812">Transmembrane</keyword>
<feature type="domain" description="Protein FecR C-terminal" evidence="3">
    <location>
        <begin position="261"/>
        <end position="325"/>
    </location>
</feature>
<dbReference type="InterPro" id="IPR006860">
    <property type="entry name" value="FecR"/>
</dbReference>
<keyword evidence="1" id="KW-1133">Transmembrane helix</keyword>
<gene>
    <name evidence="4" type="ORF">A4R26_24840</name>
</gene>
<dbReference type="InterPro" id="IPR032508">
    <property type="entry name" value="FecR_C"/>
</dbReference>
<evidence type="ECO:0000313" key="5">
    <source>
        <dbReference type="Proteomes" id="UP000192276"/>
    </source>
</evidence>
<evidence type="ECO:0000259" key="2">
    <source>
        <dbReference type="Pfam" id="PF04773"/>
    </source>
</evidence>
<dbReference type="PANTHER" id="PTHR30273:SF2">
    <property type="entry name" value="PROTEIN FECR"/>
    <property type="match status" value="1"/>
</dbReference>
<reference evidence="5" key="1">
    <citation type="submission" date="2016-04" db="EMBL/GenBank/DDBJ databases">
        <authorList>
            <person name="Chen L."/>
            <person name="Zhuang W."/>
            <person name="Wang G."/>
        </authorList>
    </citation>
    <scope>NUCLEOTIDE SEQUENCE [LARGE SCALE GENOMIC DNA]</scope>
    <source>
        <strain evidence="5">208</strain>
    </source>
</reference>
<keyword evidence="5" id="KW-1185">Reference proteome</keyword>
<comment type="caution">
    <text evidence="4">The sequence shown here is derived from an EMBL/GenBank/DDBJ whole genome shotgun (WGS) entry which is preliminary data.</text>
</comment>
<dbReference type="AlphaFoldDB" id="A0A1V9FG41"/>
<dbReference type="PANTHER" id="PTHR30273">
    <property type="entry name" value="PERIPLASMIC SIGNAL SENSOR AND SIGMA FACTOR ACTIVATOR FECR-RELATED"/>
    <property type="match status" value="1"/>
</dbReference>
<dbReference type="Proteomes" id="UP000192276">
    <property type="component" value="Unassembled WGS sequence"/>
</dbReference>
<feature type="domain" description="FecR protein" evidence="2">
    <location>
        <begin position="121"/>
        <end position="212"/>
    </location>
</feature>
<evidence type="ECO:0000259" key="3">
    <source>
        <dbReference type="Pfam" id="PF16344"/>
    </source>
</evidence>
<feature type="transmembrane region" description="Helical" evidence="1">
    <location>
        <begin position="88"/>
        <end position="107"/>
    </location>
</feature>
<proteinExistence type="predicted"/>
<evidence type="ECO:0000313" key="4">
    <source>
        <dbReference type="EMBL" id="OQP57324.1"/>
    </source>
</evidence>
<evidence type="ECO:0000256" key="1">
    <source>
        <dbReference type="SAM" id="Phobius"/>
    </source>
</evidence>
<dbReference type="Gene3D" id="2.60.120.1440">
    <property type="match status" value="1"/>
</dbReference>
<dbReference type="EMBL" id="LWBP01000195">
    <property type="protein sequence ID" value="OQP57324.1"/>
    <property type="molecule type" value="Genomic_DNA"/>
</dbReference>
<organism evidence="4 5">
    <name type="scientific">Niastella populi</name>
    <dbReference type="NCBI Taxonomy" id="550983"/>
    <lineage>
        <taxon>Bacteria</taxon>
        <taxon>Pseudomonadati</taxon>
        <taxon>Bacteroidota</taxon>
        <taxon>Chitinophagia</taxon>
        <taxon>Chitinophagales</taxon>
        <taxon>Chitinophagaceae</taxon>
        <taxon>Niastella</taxon>
    </lineage>
</organism>
<dbReference type="Gene3D" id="3.55.50.30">
    <property type="match status" value="1"/>
</dbReference>
<accession>A0A1V9FG41</accession>
<dbReference type="STRING" id="550983.A4R26_24840"/>
<sequence>MKDKQDYLKYLLAQKKLTSEEEEWLLKYLNDHDISDIKKIAAEDFETDITYMKKSLDRKQSEEILEKIHSRIYVPAPTFYQTIRLHRLKIAVAALIIIIAGAGYWFMETGVLFTPANKEIVTTGKRKTVKLPDGSLITLEPNSRLVYPQRFTGNTREVNLTGEAYFEVKPNHEKPFIVQTPYVIATVLGTSFNVEAYPNGIAKVVVTTGRVKVQTVNASNELQAVIINANQSVAYNIIINEIEKRNAPEEAVYYKQRRSGKFSYTGVPVAKVVREMERYYHTSVTLEGDMNGCVFYGYFQANDNVERALSLVALSLNATVKKKSNNKGYFITGGTCR</sequence>
<dbReference type="GO" id="GO:0016989">
    <property type="term" value="F:sigma factor antagonist activity"/>
    <property type="evidence" value="ECO:0007669"/>
    <property type="project" value="TreeGrafter"/>
</dbReference>